<keyword evidence="1" id="KW-0539">Nucleus</keyword>
<keyword evidence="3" id="KW-1185">Reference proteome</keyword>
<dbReference type="InterPro" id="IPR031052">
    <property type="entry name" value="FHY3/FAR1"/>
</dbReference>
<dbReference type="AlphaFoldDB" id="A0A444WXE3"/>
<dbReference type="GO" id="GO:0005634">
    <property type="term" value="C:nucleus"/>
    <property type="evidence" value="ECO:0007669"/>
    <property type="project" value="UniProtKB-SubCell"/>
</dbReference>
<accession>A0A444WXE3</accession>
<sequence length="182" mass="21644">MKYGLVEHKWLSKLYEDRHIWISIYLDHHFWAGMRSTQKSESMHVFFNNFIMQNSSLIQFVKQYNNCLGSREQRERELDAANFHTVMPCATKSSIEAQFQQVYNHQKFREVQPHFKGKVFHHKINELCSRLFGIRSCRTSFQLNIQQVCDYIRLGSSTSEMPVLIIQVKRDIVLSCPKRVKL</sequence>
<keyword evidence="1" id="KW-0863">Zinc-finger</keyword>
<dbReference type="PANTHER" id="PTHR31669">
    <property type="entry name" value="PROTEIN FAR1-RELATED SEQUENCE 10-RELATED"/>
    <property type="match status" value="1"/>
</dbReference>
<dbReference type="PANTHER" id="PTHR31669:SF251">
    <property type="entry name" value="PROTEIN FAR1-RELATED SEQUENCE"/>
    <property type="match status" value="1"/>
</dbReference>
<gene>
    <name evidence="2" type="ORF">Ahy_B10g100692</name>
</gene>
<comment type="function">
    <text evidence="1">Putative transcription activator involved in regulating light control of development.</text>
</comment>
<comment type="similarity">
    <text evidence="1">Belongs to the FHY3/FAR1 family.</text>
</comment>
<evidence type="ECO:0000256" key="1">
    <source>
        <dbReference type="RuleBase" id="RU367018"/>
    </source>
</evidence>
<keyword evidence="1" id="KW-0479">Metal-binding</keyword>
<evidence type="ECO:0000313" key="2">
    <source>
        <dbReference type="EMBL" id="RYQ82104.1"/>
    </source>
</evidence>
<proteinExistence type="inferred from homology"/>
<comment type="subcellular location">
    <subcellularLocation>
        <location evidence="1">Nucleus</location>
    </subcellularLocation>
</comment>
<reference evidence="2 3" key="1">
    <citation type="submission" date="2019-01" db="EMBL/GenBank/DDBJ databases">
        <title>Sequencing of cultivated peanut Arachis hypogaea provides insights into genome evolution and oil improvement.</title>
        <authorList>
            <person name="Chen X."/>
        </authorList>
    </citation>
    <scope>NUCLEOTIDE SEQUENCE [LARGE SCALE GENOMIC DNA]</scope>
    <source>
        <strain evidence="3">cv. Fuhuasheng</strain>
        <tissue evidence="2">Leaves</tissue>
    </source>
</reference>
<protein>
    <recommendedName>
        <fullName evidence="1">Protein FAR1-RELATED SEQUENCE</fullName>
    </recommendedName>
</protein>
<dbReference type="Proteomes" id="UP000289738">
    <property type="component" value="Chromosome B10"/>
</dbReference>
<keyword evidence="1" id="KW-0862">Zinc</keyword>
<dbReference type="GO" id="GO:0008270">
    <property type="term" value="F:zinc ion binding"/>
    <property type="evidence" value="ECO:0007669"/>
    <property type="project" value="UniProtKB-UniRule"/>
</dbReference>
<dbReference type="GO" id="GO:0006355">
    <property type="term" value="P:regulation of DNA-templated transcription"/>
    <property type="evidence" value="ECO:0007669"/>
    <property type="project" value="UniProtKB-UniRule"/>
</dbReference>
<evidence type="ECO:0000313" key="3">
    <source>
        <dbReference type="Proteomes" id="UP000289738"/>
    </source>
</evidence>
<dbReference type="EMBL" id="SDMP01000020">
    <property type="protein sequence ID" value="RYQ82104.1"/>
    <property type="molecule type" value="Genomic_DNA"/>
</dbReference>
<comment type="caution">
    <text evidence="2">The sequence shown here is derived from an EMBL/GenBank/DDBJ whole genome shotgun (WGS) entry which is preliminary data.</text>
</comment>
<organism evidence="2 3">
    <name type="scientific">Arachis hypogaea</name>
    <name type="common">Peanut</name>
    <dbReference type="NCBI Taxonomy" id="3818"/>
    <lineage>
        <taxon>Eukaryota</taxon>
        <taxon>Viridiplantae</taxon>
        <taxon>Streptophyta</taxon>
        <taxon>Embryophyta</taxon>
        <taxon>Tracheophyta</taxon>
        <taxon>Spermatophyta</taxon>
        <taxon>Magnoliopsida</taxon>
        <taxon>eudicotyledons</taxon>
        <taxon>Gunneridae</taxon>
        <taxon>Pentapetalae</taxon>
        <taxon>rosids</taxon>
        <taxon>fabids</taxon>
        <taxon>Fabales</taxon>
        <taxon>Fabaceae</taxon>
        <taxon>Papilionoideae</taxon>
        <taxon>50 kb inversion clade</taxon>
        <taxon>dalbergioids sensu lato</taxon>
        <taxon>Dalbergieae</taxon>
        <taxon>Pterocarpus clade</taxon>
        <taxon>Arachis</taxon>
    </lineage>
</organism>
<name>A0A444WXE3_ARAHY</name>